<keyword evidence="1" id="KW-0540">Nuclease</keyword>
<gene>
    <name evidence="5" type="ordered locus">A2cp1_3835</name>
</gene>
<dbReference type="PANTHER" id="PTHR30231:SF4">
    <property type="entry name" value="PROTEIN NEN2"/>
    <property type="match status" value="1"/>
</dbReference>
<reference evidence="5" key="1">
    <citation type="submission" date="2009-01" db="EMBL/GenBank/DDBJ databases">
        <title>Complete sequence of Anaeromyxobacter dehalogenans 2CP-1.</title>
        <authorList>
            <consortium name="US DOE Joint Genome Institute"/>
            <person name="Lucas S."/>
            <person name="Copeland A."/>
            <person name="Lapidus A."/>
            <person name="Glavina del Rio T."/>
            <person name="Dalin E."/>
            <person name="Tice H."/>
            <person name="Bruce D."/>
            <person name="Goodwin L."/>
            <person name="Pitluck S."/>
            <person name="Saunders E."/>
            <person name="Brettin T."/>
            <person name="Detter J.C."/>
            <person name="Han C."/>
            <person name="Larimer F."/>
            <person name="Land M."/>
            <person name="Hauser L."/>
            <person name="Kyrpides N."/>
            <person name="Ovchinnikova G."/>
            <person name="Beliaev A.S."/>
            <person name="Richardson P."/>
        </authorList>
    </citation>
    <scope>NUCLEOTIDE SEQUENCE</scope>
    <source>
        <strain evidence="5">2CP-1</strain>
    </source>
</reference>
<keyword evidence="2" id="KW-0378">Hydrolase</keyword>
<dbReference type="GO" id="GO:0005829">
    <property type="term" value="C:cytosol"/>
    <property type="evidence" value="ECO:0007669"/>
    <property type="project" value="TreeGrafter"/>
</dbReference>
<dbReference type="Proteomes" id="UP000007089">
    <property type="component" value="Chromosome"/>
</dbReference>
<organism evidence="5 6">
    <name type="scientific">Anaeromyxobacter dehalogenans (strain ATCC BAA-258 / DSM 21875 / 2CP-1)</name>
    <dbReference type="NCBI Taxonomy" id="455488"/>
    <lineage>
        <taxon>Bacteria</taxon>
        <taxon>Pseudomonadati</taxon>
        <taxon>Myxococcota</taxon>
        <taxon>Myxococcia</taxon>
        <taxon>Myxococcales</taxon>
        <taxon>Cystobacterineae</taxon>
        <taxon>Anaeromyxobacteraceae</taxon>
        <taxon>Anaeromyxobacter</taxon>
    </lineage>
</organism>
<proteinExistence type="predicted"/>
<evidence type="ECO:0000256" key="1">
    <source>
        <dbReference type="ARBA" id="ARBA00022722"/>
    </source>
</evidence>
<evidence type="ECO:0000256" key="3">
    <source>
        <dbReference type="ARBA" id="ARBA00022839"/>
    </source>
</evidence>
<evidence type="ECO:0000256" key="2">
    <source>
        <dbReference type="ARBA" id="ARBA00022801"/>
    </source>
</evidence>
<protein>
    <submittedName>
        <fullName evidence="5">Exonuclease RNase T and DNA polymerase III</fullName>
    </submittedName>
</protein>
<keyword evidence="6" id="KW-1185">Reference proteome</keyword>
<keyword evidence="3 5" id="KW-0269">Exonuclease</keyword>
<dbReference type="InterPro" id="IPR013520">
    <property type="entry name" value="Ribonucl_H"/>
</dbReference>
<dbReference type="RefSeq" id="WP_015934901.1">
    <property type="nucleotide sequence ID" value="NC_011891.1"/>
</dbReference>
<dbReference type="Gene3D" id="3.30.420.10">
    <property type="entry name" value="Ribonuclease H-like superfamily/Ribonuclease H"/>
    <property type="match status" value="1"/>
</dbReference>
<dbReference type="SMART" id="SM00479">
    <property type="entry name" value="EXOIII"/>
    <property type="match status" value="1"/>
</dbReference>
<dbReference type="GO" id="GO:0008408">
    <property type="term" value="F:3'-5' exonuclease activity"/>
    <property type="evidence" value="ECO:0007669"/>
    <property type="project" value="TreeGrafter"/>
</dbReference>
<evidence type="ECO:0000259" key="4">
    <source>
        <dbReference type="SMART" id="SM00479"/>
    </source>
</evidence>
<dbReference type="EMBL" id="CP001359">
    <property type="protein sequence ID" value="ACL67159.1"/>
    <property type="molecule type" value="Genomic_DNA"/>
</dbReference>
<accession>B8J7H9</accession>
<evidence type="ECO:0000313" key="5">
    <source>
        <dbReference type="EMBL" id="ACL67159.1"/>
    </source>
</evidence>
<name>B8J7H9_ANAD2</name>
<dbReference type="Pfam" id="PF00929">
    <property type="entry name" value="RNase_T"/>
    <property type="match status" value="1"/>
</dbReference>
<dbReference type="CDD" id="cd06127">
    <property type="entry name" value="DEDDh"/>
    <property type="match status" value="1"/>
</dbReference>
<dbReference type="InterPro" id="IPR036397">
    <property type="entry name" value="RNaseH_sf"/>
</dbReference>
<evidence type="ECO:0000313" key="6">
    <source>
        <dbReference type="Proteomes" id="UP000007089"/>
    </source>
</evidence>
<dbReference type="SUPFAM" id="SSF53098">
    <property type="entry name" value="Ribonuclease H-like"/>
    <property type="match status" value="1"/>
</dbReference>
<dbReference type="AlphaFoldDB" id="B8J7H9"/>
<dbReference type="GO" id="GO:0003676">
    <property type="term" value="F:nucleic acid binding"/>
    <property type="evidence" value="ECO:0007669"/>
    <property type="project" value="InterPro"/>
</dbReference>
<sequence length="200" mass="22109">MLFSSPPWESAVYWSLDLETGGLDARRDAILAVGMLPVREGHLRLGEAYRTLVRPEHGKAVSPRSVQAHQLVAGDTRGAPPLAEVLPELERRLRGAVLLVHHAPIELGFLKRAFRAAGLRWPGPPVVDTVKLLLRLDARERRSFPELPADPPVLNLSAARRRLGLPDYQAHDALTDAVATAELFLVLREALGARRLRELT</sequence>
<dbReference type="PANTHER" id="PTHR30231">
    <property type="entry name" value="DNA POLYMERASE III SUBUNIT EPSILON"/>
    <property type="match status" value="1"/>
</dbReference>
<dbReference type="HOGENOM" id="CLU_047806_9_1_7"/>
<dbReference type="KEGG" id="acp:A2cp1_3835"/>
<dbReference type="GO" id="GO:0006259">
    <property type="term" value="P:DNA metabolic process"/>
    <property type="evidence" value="ECO:0007669"/>
    <property type="project" value="UniProtKB-ARBA"/>
</dbReference>
<dbReference type="InterPro" id="IPR012337">
    <property type="entry name" value="RNaseH-like_sf"/>
</dbReference>
<feature type="domain" description="Exonuclease" evidence="4">
    <location>
        <begin position="12"/>
        <end position="193"/>
    </location>
</feature>